<feature type="domain" description="Arrestin-like N-terminal" evidence="2">
    <location>
        <begin position="16"/>
        <end position="85"/>
    </location>
</feature>
<sequence length="93" mass="10602">MSLTVKNISVTYNPINQSNTFTSGDFISGQVILDVAKDTQMQSLSVKIKGKAKVCWSEHYGKTTVVYSDKEKYYSVESFFVREDKNNGRRNYS</sequence>
<reference evidence="3" key="1">
    <citation type="submission" date="2025-08" db="UniProtKB">
        <authorList>
            <consortium name="Ensembl"/>
        </authorList>
    </citation>
    <scope>IDENTIFICATION</scope>
</reference>
<name>A0A8C2BD74_CYPCA</name>
<evidence type="ECO:0000259" key="2">
    <source>
        <dbReference type="Pfam" id="PF00339"/>
    </source>
</evidence>
<dbReference type="GO" id="GO:0007399">
    <property type="term" value="P:nervous system development"/>
    <property type="evidence" value="ECO:0007669"/>
    <property type="project" value="UniProtKB-ARBA"/>
</dbReference>
<dbReference type="Gene3D" id="2.60.40.640">
    <property type="match status" value="1"/>
</dbReference>
<dbReference type="Pfam" id="PF00339">
    <property type="entry name" value="Arrestin_N"/>
    <property type="match status" value="1"/>
</dbReference>
<evidence type="ECO:0000313" key="3">
    <source>
        <dbReference type="Ensembl" id="ENSCCRP00015116707.1"/>
    </source>
</evidence>
<proteinExistence type="inferred from homology"/>
<dbReference type="AlphaFoldDB" id="A0A8C2BD74"/>
<evidence type="ECO:0000256" key="1">
    <source>
        <dbReference type="ARBA" id="ARBA00005298"/>
    </source>
</evidence>
<dbReference type="InterPro" id="IPR014756">
    <property type="entry name" value="Ig_E-set"/>
</dbReference>
<dbReference type="Ensembl" id="ENSCCRT00015120403.1">
    <property type="protein sequence ID" value="ENSCCRP00015116707.1"/>
    <property type="gene ID" value="ENSCCRG00015046089.1"/>
</dbReference>
<dbReference type="InterPro" id="IPR014752">
    <property type="entry name" value="Arrestin-like_C"/>
</dbReference>
<comment type="similarity">
    <text evidence="1">Belongs to the arrestin family.</text>
</comment>
<dbReference type="InterPro" id="IPR011021">
    <property type="entry name" value="Arrestin-like_N"/>
</dbReference>
<organism evidence="3 4">
    <name type="scientific">Cyprinus carpio</name>
    <name type="common">Common carp</name>
    <dbReference type="NCBI Taxonomy" id="7962"/>
    <lineage>
        <taxon>Eukaryota</taxon>
        <taxon>Metazoa</taxon>
        <taxon>Chordata</taxon>
        <taxon>Craniata</taxon>
        <taxon>Vertebrata</taxon>
        <taxon>Euteleostomi</taxon>
        <taxon>Actinopterygii</taxon>
        <taxon>Neopterygii</taxon>
        <taxon>Teleostei</taxon>
        <taxon>Ostariophysi</taxon>
        <taxon>Cypriniformes</taxon>
        <taxon>Cyprinidae</taxon>
        <taxon>Cyprininae</taxon>
        <taxon>Cyprinus</taxon>
    </lineage>
</organism>
<evidence type="ECO:0000313" key="4">
    <source>
        <dbReference type="Proteomes" id="UP000694700"/>
    </source>
</evidence>
<protein>
    <recommendedName>
        <fullName evidence="2">Arrestin-like N-terminal domain-containing protein</fullName>
    </recommendedName>
</protein>
<dbReference type="Proteomes" id="UP000694700">
    <property type="component" value="Unplaced"/>
</dbReference>
<dbReference type="SUPFAM" id="SSF81296">
    <property type="entry name" value="E set domains"/>
    <property type="match status" value="1"/>
</dbReference>
<accession>A0A8C2BD74</accession>